<keyword evidence="9" id="KW-1185">Reference proteome</keyword>
<dbReference type="OrthoDB" id="4539007at2"/>
<reference evidence="6" key="2">
    <citation type="journal article" date="2014" name="Int. J. Syst. Evol. Microbiol.">
        <title>Complete genome of a new Firmicutes species belonging to the dominant human colonic microbiota ('Ruminococcus bicirculans') reveals two chromosomes and a selective capacity to utilize plant glucans.</title>
        <authorList>
            <consortium name="NISC Comparative Sequencing Program"/>
            <person name="Wegmann U."/>
            <person name="Louis P."/>
            <person name="Goesmann A."/>
            <person name="Henrissat B."/>
            <person name="Duncan S.H."/>
            <person name="Flint H.J."/>
        </authorList>
    </citation>
    <scope>NUCLEOTIDE SEQUENCE</scope>
    <source>
        <strain evidence="6">CCM 7403</strain>
    </source>
</reference>
<keyword evidence="2 4" id="KW-0238">DNA-binding</keyword>
<dbReference type="SUPFAM" id="SSF46689">
    <property type="entry name" value="Homeodomain-like"/>
    <property type="match status" value="1"/>
</dbReference>
<dbReference type="AlphaFoldDB" id="A0A4P7UCF1"/>
<evidence type="ECO:0000256" key="3">
    <source>
        <dbReference type="ARBA" id="ARBA00023163"/>
    </source>
</evidence>
<dbReference type="InterPro" id="IPR050109">
    <property type="entry name" value="HTH-type_TetR-like_transc_reg"/>
</dbReference>
<dbReference type="Gene3D" id="1.10.357.10">
    <property type="entry name" value="Tetracycline Repressor, domain 2"/>
    <property type="match status" value="1"/>
</dbReference>
<dbReference type="Proteomes" id="UP000630594">
    <property type="component" value="Unassembled WGS sequence"/>
</dbReference>
<evidence type="ECO:0000256" key="2">
    <source>
        <dbReference type="ARBA" id="ARBA00023125"/>
    </source>
</evidence>
<sequence length="215" mass="23056">MPALPTAPRRTQAQRRDATIGRLLAATVDCLNDRGYAGTTTAAVCAEAGVSQGALFRHFPTRMALLVATAEHVAEANVAAFRDVVDEPVADVEQLTRVLGHLRSIVLSRANQTWRELLVAARSDAALREAMLPARQAFQAQMLTTAGDLWGDLLPDEERAPLLSLVVNFLDGLAFSTLDPASEPGAPGRTVDAALALLAQMIVHRYVPDTPQETP</sequence>
<dbReference type="Pfam" id="PF00440">
    <property type="entry name" value="TetR_N"/>
    <property type="match status" value="1"/>
</dbReference>
<dbReference type="PANTHER" id="PTHR30055">
    <property type="entry name" value="HTH-TYPE TRANSCRIPTIONAL REGULATOR RUTR"/>
    <property type="match status" value="1"/>
</dbReference>
<reference evidence="6" key="5">
    <citation type="submission" date="2024-05" db="EMBL/GenBank/DDBJ databases">
        <authorList>
            <person name="Sun Q."/>
            <person name="Sedlacek I."/>
        </authorList>
    </citation>
    <scope>NUCLEOTIDE SEQUENCE</scope>
    <source>
        <strain evidence="6">CCM 7403</strain>
    </source>
</reference>
<dbReference type="RefSeq" id="WP_135832926.1">
    <property type="nucleotide sequence ID" value="NZ_BMCK01000005.1"/>
</dbReference>
<reference evidence="7" key="4">
    <citation type="submission" date="2019-03" db="EMBL/GenBank/DDBJ databases">
        <authorList>
            <person name="Huang Y."/>
        </authorList>
    </citation>
    <scope>NUCLEOTIDE SEQUENCE</scope>
    <source>
        <strain evidence="7">JCM 16608</strain>
    </source>
</reference>
<evidence type="ECO:0000313" key="7">
    <source>
        <dbReference type="EMBL" id="QCC77883.1"/>
    </source>
</evidence>
<feature type="DNA-binding region" description="H-T-H motif" evidence="4">
    <location>
        <begin position="40"/>
        <end position="59"/>
    </location>
</feature>
<evidence type="ECO:0000313" key="6">
    <source>
        <dbReference type="EMBL" id="GGD27440.1"/>
    </source>
</evidence>
<dbReference type="GO" id="GO:0003700">
    <property type="term" value="F:DNA-binding transcription factor activity"/>
    <property type="evidence" value="ECO:0007669"/>
    <property type="project" value="TreeGrafter"/>
</dbReference>
<protein>
    <submittedName>
        <fullName evidence="6">HTH-type transcriptional regulator</fullName>
    </submittedName>
    <submittedName>
        <fullName evidence="7">TetR/AcrR family transcriptional regulator</fullName>
    </submittedName>
</protein>
<reference evidence="9" key="3">
    <citation type="journal article" date="2019" name="Int. J. Syst. Evol. Microbiol.">
        <title>The Global Catalogue of Microorganisms (GCM) 10K type strain sequencing project: providing services to taxonomists for standard genome sequencing and annotation.</title>
        <authorList>
            <consortium name="The Broad Institute Genomics Platform"/>
            <consortium name="The Broad Institute Genome Sequencing Center for Infectious Disease"/>
            <person name="Wu L."/>
            <person name="Ma J."/>
        </authorList>
    </citation>
    <scope>NUCLEOTIDE SEQUENCE [LARGE SCALE GENOMIC DNA]</scope>
    <source>
        <strain evidence="9">CCM 7403</strain>
    </source>
</reference>
<keyword evidence="1" id="KW-0805">Transcription regulation</keyword>
<dbReference type="KEGG" id="ndp:E2C04_13080"/>
<dbReference type="EMBL" id="BMCK01000005">
    <property type="protein sequence ID" value="GGD27440.1"/>
    <property type="molecule type" value="Genomic_DNA"/>
</dbReference>
<dbReference type="PRINTS" id="PR00455">
    <property type="entry name" value="HTHTETR"/>
</dbReference>
<organism evidence="7 8">
    <name type="scientific">Nocardioides daphniae</name>
    <dbReference type="NCBI Taxonomy" id="402297"/>
    <lineage>
        <taxon>Bacteria</taxon>
        <taxon>Bacillati</taxon>
        <taxon>Actinomycetota</taxon>
        <taxon>Actinomycetes</taxon>
        <taxon>Propionibacteriales</taxon>
        <taxon>Nocardioidaceae</taxon>
        <taxon>Nocardioides</taxon>
    </lineage>
</organism>
<dbReference type="InterPro" id="IPR009057">
    <property type="entry name" value="Homeodomain-like_sf"/>
</dbReference>
<name>A0A4P7UCF1_9ACTN</name>
<accession>A0A4P7UCF1</accession>
<dbReference type="PANTHER" id="PTHR30055:SF234">
    <property type="entry name" value="HTH-TYPE TRANSCRIPTIONAL REGULATOR BETI"/>
    <property type="match status" value="1"/>
</dbReference>
<evidence type="ECO:0000256" key="4">
    <source>
        <dbReference type="PROSITE-ProRule" id="PRU00335"/>
    </source>
</evidence>
<dbReference type="PROSITE" id="PS50977">
    <property type="entry name" value="HTH_TETR_2"/>
    <property type="match status" value="1"/>
</dbReference>
<gene>
    <name evidence="7" type="ORF">E2C04_13080</name>
    <name evidence="6" type="ORF">GCM10007231_28610</name>
</gene>
<dbReference type="InterPro" id="IPR001647">
    <property type="entry name" value="HTH_TetR"/>
</dbReference>
<keyword evidence="3" id="KW-0804">Transcription</keyword>
<proteinExistence type="predicted"/>
<evidence type="ECO:0000313" key="9">
    <source>
        <dbReference type="Proteomes" id="UP000630594"/>
    </source>
</evidence>
<evidence type="ECO:0000313" key="8">
    <source>
        <dbReference type="Proteomes" id="UP000297025"/>
    </source>
</evidence>
<evidence type="ECO:0000256" key="1">
    <source>
        <dbReference type="ARBA" id="ARBA00023015"/>
    </source>
</evidence>
<evidence type="ECO:0000259" key="5">
    <source>
        <dbReference type="PROSITE" id="PS50977"/>
    </source>
</evidence>
<dbReference type="Proteomes" id="UP000297025">
    <property type="component" value="Chromosome"/>
</dbReference>
<dbReference type="EMBL" id="CP038462">
    <property type="protein sequence ID" value="QCC77883.1"/>
    <property type="molecule type" value="Genomic_DNA"/>
</dbReference>
<dbReference type="GO" id="GO:0000976">
    <property type="term" value="F:transcription cis-regulatory region binding"/>
    <property type="evidence" value="ECO:0007669"/>
    <property type="project" value="TreeGrafter"/>
</dbReference>
<feature type="domain" description="HTH tetR-type" evidence="5">
    <location>
        <begin position="17"/>
        <end position="77"/>
    </location>
</feature>
<reference evidence="7 8" key="1">
    <citation type="journal article" date="2008" name="Int. J. Syst. Evol. Microbiol.">
        <title>Nocardioides daphniae sp. nov., isolated from Daphnia cucullata (Crustacea: Cladocera).</title>
        <authorList>
            <person name="Toth E.M."/>
            <person name="Keki Z."/>
            <person name="Homonnay Z.G."/>
            <person name="Borsodi A.K."/>
            <person name="Marialigeti K."/>
            <person name="Schumann P."/>
        </authorList>
    </citation>
    <scope>NUCLEOTIDE SEQUENCE [LARGE SCALE GENOMIC DNA]</scope>
    <source>
        <strain evidence="7 8">JCM 16608</strain>
    </source>
</reference>